<dbReference type="PANTHER" id="PTHR30629:SF2">
    <property type="entry name" value="PROPHAGE INTEGRASE INTS-RELATED"/>
    <property type="match status" value="1"/>
</dbReference>
<evidence type="ECO:0000256" key="2">
    <source>
        <dbReference type="ARBA" id="ARBA00022908"/>
    </source>
</evidence>
<evidence type="ECO:0000256" key="4">
    <source>
        <dbReference type="ARBA" id="ARBA00023195"/>
    </source>
</evidence>
<evidence type="ECO:0000256" key="1">
    <source>
        <dbReference type="ARBA" id="ARBA00008857"/>
    </source>
</evidence>
<comment type="caution">
    <text evidence="7">The sequence shown here is derived from an EMBL/GenBank/DDBJ whole genome shotgun (WGS) entry which is preliminary data.</text>
</comment>
<protein>
    <recommendedName>
        <fullName evidence="6">Tyr recombinase domain-containing protein</fullName>
    </recommendedName>
</protein>
<dbReference type="PANTHER" id="PTHR30629">
    <property type="entry name" value="PROPHAGE INTEGRASE"/>
    <property type="match status" value="1"/>
</dbReference>
<dbReference type="SUPFAM" id="SSF56349">
    <property type="entry name" value="DNA breaking-rejoining enzymes"/>
    <property type="match status" value="1"/>
</dbReference>
<dbReference type="GO" id="GO:0003677">
    <property type="term" value="F:DNA binding"/>
    <property type="evidence" value="ECO:0007669"/>
    <property type="project" value="InterPro"/>
</dbReference>
<gene>
    <name evidence="7" type="ORF">GALL_344260</name>
</gene>
<evidence type="ECO:0000259" key="6">
    <source>
        <dbReference type="PROSITE" id="PS51898"/>
    </source>
</evidence>
<dbReference type="GO" id="GO:0006310">
    <property type="term" value="P:DNA recombination"/>
    <property type="evidence" value="ECO:0007669"/>
    <property type="project" value="UniProtKB-KW"/>
</dbReference>
<sequence>MATWLDQAKAKAGRFVTVEKVEQGGALQARVDTLGAVALYYRCKVDGQEARVRIGAFDPNSPPRALGLSKAGGLSLAGARAKAVELAMQHHGNKDNGGLAAQLRERAAQRKQRKASAELLKSQTVDALFTAYTDLLRQREKVDARDAELTLKRFLADNVTLAEKRAHEATAADFVIGLRKLHEAGKVREPGKVRSYAHAAFRTAMMAATDPNIPVKFEAFNVTANPLVTIRATPARADKRPMTVAELRAFWAIAKATEGTTGALMKLHILAGGQRIAQLLRLRREDVHADYIVLRDPKGRRAEARRHAVPLLEDARTALNAFTGSPEVFTIGKRVISPATFYQFEVEAVGDQIDDFEPKRLRSGVETALASLGIGREVRAQLQSHGLGGVQDRHYDDHDYMPEKRAALQALLDLLNTVPADNVTPIHGAAA</sequence>
<feature type="domain" description="Tyr recombinase" evidence="6">
    <location>
        <begin position="237"/>
        <end position="409"/>
    </location>
</feature>
<dbReference type="AlphaFoldDB" id="A0A1J5QVB2"/>
<dbReference type="InterPro" id="IPR011010">
    <property type="entry name" value="DNA_brk_join_enz"/>
</dbReference>
<dbReference type="InterPro" id="IPR038488">
    <property type="entry name" value="Integrase_DNA-bd_sf"/>
</dbReference>
<keyword evidence="4" id="KW-1179">Viral genome integration</keyword>
<dbReference type="Gene3D" id="1.10.443.10">
    <property type="entry name" value="Intergrase catalytic core"/>
    <property type="match status" value="1"/>
</dbReference>
<organism evidence="7">
    <name type="scientific">mine drainage metagenome</name>
    <dbReference type="NCBI Taxonomy" id="410659"/>
    <lineage>
        <taxon>unclassified sequences</taxon>
        <taxon>metagenomes</taxon>
        <taxon>ecological metagenomes</taxon>
    </lineage>
</organism>
<evidence type="ECO:0000256" key="5">
    <source>
        <dbReference type="ARBA" id="ARBA00023296"/>
    </source>
</evidence>
<keyword evidence="5" id="KW-1160">Virus entry into host cell</keyword>
<dbReference type="GO" id="GO:0044826">
    <property type="term" value="P:viral genome integration into host DNA"/>
    <property type="evidence" value="ECO:0007669"/>
    <property type="project" value="UniProtKB-KW"/>
</dbReference>
<dbReference type="PROSITE" id="PS51898">
    <property type="entry name" value="TYR_RECOMBINASE"/>
    <property type="match status" value="1"/>
</dbReference>
<dbReference type="GO" id="GO:0075713">
    <property type="term" value="P:establishment of integrated proviral latency"/>
    <property type="evidence" value="ECO:0007669"/>
    <property type="project" value="UniProtKB-KW"/>
</dbReference>
<reference evidence="7" key="1">
    <citation type="submission" date="2016-10" db="EMBL/GenBank/DDBJ databases">
        <title>Sequence of Gallionella enrichment culture.</title>
        <authorList>
            <person name="Poehlein A."/>
            <person name="Muehling M."/>
            <person name="Daniel R."/>
        </authorList>
    </citation>
    <scope>NUCLEOTIDE SEQUENCE</scope>
</reference>
<dbReference type="InterPro" id="IPR013762">
    <property type="entry name" value="Integrase-like_cat_sf"/>
</dbReference>
<name>A0A1J5QVB2_9ZZZZ</name>
<keyword evidence="3" id="KW-0233">DNA recombination</keyword>
<proteinExistence type="inferred from homology"/>
<dbReference type="EMBL" id="MLJW01000674">
    <property type="protein sequence ID" value="OIQ83764.1"/>
    <property type="molecule type" value="Genomic_DNA"/>
</dbReference>
<dbReference type="Gene3D" id="3.30.160.390">
    <property type="entry name" value="Integrase, DNA-binding domain"/>
    <property type="match status" value="1"/>
</dbReference>
<dbReference type="InterPro" id="IPR050808">
    <property type="entry name" value="Phage_Integrase"/>
</dbReference>
<evidence type="ECO:0000313" key="7">
    <source>
        <dbReference type="EMBL" id="OIQ83764.1"/>
    </source>
</evidence>
<dbReference type="GO" id="GO:0015074">
    <property type="term" value="P:DNA integration"/>
    <property type="evidence" value="ECO:0007669"/>
    <property type="project" value="UniProtKB-KW"/>
</dbReference>
<dbReference type="InterPro" id="IPR002104">
    <property type="entry name" value="Integrase_catalytic"/>
</dbReference>
<evidence type="ECO:0000256" key="3">
    <source>
        <dbReference type="ARBA" id="ARBA00023172"/>
    </source>
</evidence>
<accession>A0A1J5QVB2</accession>
<dbReference type="GO" id="GO:0046718">
    <property type="term" value="P:symbiont entry into host cell"/>
    <property type="evidence" value="ECO:0007669"/>
    <property type="project" value="UniProtKB-KW"/>
</dbReference>
<comment type="similarity">
    <text evidence="1">Belongs to the 'phage' integrase family.</text>
</comment>
<keyword evidence="2" id="KW-0229">DNA integration</keyword>